<keyword evidence="2" id="KW-0863">Zinc-finger</keyword>
<name>A0A4Z0FDZ6_9GAMM</name>
<dbReference type="GO" id="GO:0008270">
    <property type="term" value="F:zinc ion binding"/>
    <property type="evidence" value="ECO:0007669"/>
    <property type="project" value="UniProtKB-KW"/>
</dbReference>
<comment type="caution">
    <text evidence="2">The sequence shown here is derived from an EMBL/GenBank/DDBJ whole genome shotgun (WGS) entry which is preliminary data.</text>
</comment>
<dbReference type="Proteomes" id="UP000297890">
    <property type="component" value="Unassembled WGS sequence"/>
</dbReference>
<sequence length="73" mass="8094">MAHGEVNVQPPQNGTNTPAAERTYAVHRVDLPTYCPVPGSSLWNGHPRVYIPLKETGDEARCIYCGARFRLVD</sequence>
<evidence type="ECO:0000313" key="2">
    <source>
        <dbReference type="EMBL" id="TFZ84215.1"/>
    </source>
</evidence>
<accession>A0A4Z0FDZ6</accession>
<evidence type="ECO:0000313" key="3">
    <source>
        <dbReference type="Proteomes" id="UP000297890"/>
    </source>
</evidence>
<reference evidence="2 3" key="1">
    <citation type="journal article" date="2019" name="ISME J.">
        <title>Candidatus Macondimonas diazotrophica, a novel gammaproteobacterial genus dominating crude-oil-contaminated coastal sediments.</title>
        <authorList>
            <person name="Karthikeyan S."/>
            <person name="Konstantinidis K."/>
        </authorList>
    </citation>
    <scope>NUCLEOTIDE SEQUENCE [LARGE SCALE GENOMIC DNA]</scope>
    <source>
        <strain evidence="2 3">KTK01</strain>
    </source>
</reference>
<feature type="domain" description="Zinc finger CHCC-type" evidence="1">
    <location>
        <begin position="40"/>
        <end position="69"/>
    </location>
</feature>
<proteinExistence type="predicted"/>
<dbReference type="RefSeq" id="WP_135280575.1">
    <property type="nucleotide sequence ID" value="NZ_SRIO01000001.1"/>
</dbReference>
<keyword evidence="3" id="KW-1185">Reference proteome</keyword>
<organism evidence="2 3">
    <name type="scientific">Candidatus Macondimonas diazotrophica</name>
    <dbReference type="NCBI Taxonomy" id="2305248"/>
    <lineage>
        <taxon>Bacteria</taxon>
        <taxon>Pseudomonadati</taxon>
        <taxon>Pseudomonadota</taxon>
        <taxon>Gammaproteobacteria</taxon>
        <taxon>Chromatiales</taxon>
        <taxon>Ectothiorhodospiraceae</taxon>
        <taxon>Candidatus Macondimonas</taxon>
    </lineage>
</organism>
<dbReference type="OrthoDB" id="9806844at2"/>
<keyword evidence="2" id="KW-0479">Metal-binding</keyword>
<gene>
    <name evidence="2" type="ORF">E4680_01395</name>
</gene>
<protein>
    <submittedName>
        <fullName evidence="2">Zinc-finger domain-containing protein</fullName>
    </submittedName>
</protein>
<dbReference type="Gene3D" id="2.60.260.40">
    <property type="entry name" value="q5lls5 like domains"/>
    <property type="match status" value="1"/>
</dbReference>
<dbReference type="AlphaFoldDB" id="A0A4Z0FDZ6"/>
<dbReference type="Pfam" id="PF10276">
    <property type="entry name" value="zf-CHCC"/>
    <property type="match status" value="1"/>
</dbReference>
<dbReference type="EMBL" id="SRIO01000001">
    <property type="protein sequence ID" value="TFZ84215.1"/>
    <property type="molecule type" value="Genomic_DNA"/>
</dbReference>
<keyword evidence="2" id="KW-0862">Zinc</keyword>
<dbReference type="InterPro" id="IPR019401">
    <property type="entry name" value="Znf_CHCC"/>
</dbReference>
<evidence type="ECO:0000259" key="1">
    <source>
        <dbReference type="Pfam" id="PF10276"/>
    </source>
</evidence>